<dbReference type="PANTHER" id="PTHR43478">
    <property type="entry name" value="NA+/H+ ANTIPORTER-RELATED"/>
    <property type="match status" value="1"/>
</dbReference>
<comment type="subcellular location">
    <subcellularLocation>
        <location evidence="1">Cell membrane</location>
        <topology evidence="1">Multi-pass membrane protein</topology>
    </subcellularLocation>
</comment>
<name>A0A6V7RT95_9STAP</name>
<proteinExistence type="predicted"/>
<feature type="transmembrane region" description="Helical" evidence="6">
    <location>
        <begin position="255"/>
        <end position="275"/>
    </location>
</feature>
<feature type="transmembrane region" description="Helical" evidence="6">
    <location>
        <begin position="456"/>
        <end position="473"/>
    </location>
</feature>
<dbReference type="AlphaFoldDB" id="A0A6V7RT95"/>
<sequence length="510" mass="55222">MEYGFLSLLPPLLAIIIAILTKQTVIALFLGVWFGATVINHWNPVQGFTHTINEVMVPSIADSWNAALILLVVFTGGFINILRKTGAGQAFAEFTTKKINTRKKGQNFVFGSAFLFSYTEPVLILGTITRPVTDRLKISRVKLAYITDSLGSPLAAMSPISVYGPFITGIIGTQLTALALTDNPWSLFIQMIPFNLYGLFAIVGVLFIINMNLDFGPMYKAEKRAIETGQLYGEHDKLMIDEASSSTEDTIDSDIMSFIIPLLLLFVGIFSVIFWTGEIATNGLVGAFLNADVIFAITTGFFIGTLGAILYATLRYKMPLQKLLNDWVDGFMQVMIVPVILVMAWSIGTIATDMGLGEVIAHYAGNFIPAYLMPVIIFILGALISFATGSSWGVFSIMIPIAIPMANEMDMNLALAIGASISGGLFGDHCSPISDTSIMASTGAAADHMEHIRTQLPYALMIALAAACGFLVTGFTENSILGIITTAIVLLLILFSLNKWSKSKGEKLVE</sequence>
<organism evidence="8 9">
    <name type="scientific">Jeotgalicoccus meleagridis</name>
    <dbReference type="NCBI Taxonomy" id="2759181"/>
    <lineage>
        <taxon>Bacteria</taxon>
        <taxon>Bacillati</taxon>
        <taxon>Bacillota</taxon>
        <taxon>Bacilli</taxon>
        <taxon>Bacillales</taxon>
        <taxon>Staphylococcaceae</taxon>
        <taxon>Jeotgalicoccus</taxon>
    </lineage>
</organism>
<feature type="transmembrane region" description="Helical" evidence="6">
    <location>
        <begin position="64"/>
        <end position="82"/>
    </location>
</feature>
<feature type="transmembrane region" description="Helical" evidence="6">
    <location>
        <begin position="187"/>
        <end position="209"/>
    </location>
</feature>
<gene>
    <name evidence="8" type="primary">mleN_4</name>
    <name evidence="8" type="ORF">JEODO184_02146</name>
</gene>
<keyword evidence="3 6" id="KW-0812">Transmembrane</keyword>
<reference evidence="8 9" key="1">
    <citation type="submission" date="2020-07" db="EMBL/GenBank/DDBJ databases">
        <authorList>
            <person name="Criscuolo A."/>
        </authorList>
    </citation>
    <scope>NUCLEOTIDE SEQUENCE [LARGE SCALE GENOMIC DNA]</scope>
    <source>
        <strain evidence="8">CIP111649</strain>
    </source>
</reference>
<evidence type="ECO:0000256" key="5">
    <source>
        <dbReference type="ARBA" id="ARBA00023136"/>
    </source>
</evidence>
<dbReference type="EMBL" id="CAJEWD010000009">
    <property type="protein sequence ID" value="CAD2081402.1"/>
    <property type="molecule type" value="Genomic_DNA"/>
</dbReference>
<keyword evidence="4 6" id="KW-1133">Transmembrane helix</keyword>
<evidence type="ECO:0000313" key="9">
    <source>
        <dbReference type="Proteomes" id="UP000589351"/>
    </source>
</evidence>
<dbReference type="Pfam" id="PF03553">
    <property type="entry name" value="Na_H_antiporter"/>
    <property type="match status" value="1"/>
</dbReference>
<evidence type="ECO:0000256" key="2">
    <source>
        <dbReference type="ARBA" id="ARBA00022475"/>
    </source>
</evidence>
<dbReference type="Proteomes" id="UP000589351">
    <property type="component" value="Unassembled WGS sequence"/>
</dbReference>
<keyword evidence="9" id="KW-1185">Reference proteome</keyword>
<dbReference type="InterPro" id="IPR018461">
    <property type="entry name" value="Na/H_Antiport_NhaC-like_C"/>
</dbReference>
<evidence type="ECO:0000313" key="8">
    <source>
        <dbReference type="EMBL" id="CAD2081402.1"/>
    </source>
</evidence>
<feature type="transmembrane region" description="Helical" evidence="6">
    <location>
        <begin position="287"/>
        <end position="311"/>
    </location>
</feature>
<keyword evidence="5 6" id="KW-0472">Membrane</keyword>
<feature type="transmembrane region" description="Helical" evidence="6">
    <location>
        <begin position="12"/>
        <end position="34"/>
    </location>
</feature>
<evidence type="ECO:0000256" key="6">
    <source>
        <dbReference type="SAM" id="Phobius"/>
    </source>
</evidence>
<feature type="transmembrane region" description="Helical" evidence="6">
    <location>
        <begin position="479"/>
        <end position="497"/>
    </location>
</feature>
<feature type="transmembrane region" description="Helical" evidence="6">
    <location>
        <begin position="363"/>
        <end position="384"/>
    </location>
</feature>
<dbReference type="RefSeq" id="WP_185126650.1">
    <property type="nucleotide sequence ID" value="NZ_CAJEWD010000009.1"/>
</dbReference>
<evidence type="ECO:0000256" key="3">
    <source>
        <dbReference type="ARBA" id="ARBA00022692"/>
    </source>
</evidence>
<comment type="caution">
    <text evidence="8">The sequence shown here is derived from an EMBL/GenBank/DDBJ whole genome shotgun (WGS) entry which is preliminary data.</text>
</comment>
<evidence type="ECO:0000259" key="7">
    <source>
        <dbReference type="Pfam" id="PF03553"/>
    </source>
</evidence>
<keyword evidence="2" id="KW-1003">Cell membrane</keyword>
<evidence type="ECO:0000256" key="1">
    <source>
        <dbReference type="ARBA" id="ARBA00004651"/>
    </source>
</evidence>
<dbReference type="GO" id="GO:0005886">
    <property type="term" value="C:plasma membrane"/>
    <property type="evidence" value="ECO:0007669"/>
    <property type="project" value="UniProtKB-SubCell"/>
</dbReference>
<protein>
    <submittedName>
        <fullName evidence="8">Malate-2H(+)/Na(+)-lactate antiporter</fullName>
    </submittedName>
</protein>
<accession>A0A6V7RT95</accession>
<feature type="transmembrane region" description="Helical" evidence="6">
    <location>
        <begin position="160"/>
        <end position="180"/>
    </location>
</feature>
<dbReference type="PANTHER" id="PTHR43478:SF1">
    <property type="entry name" value="NA+_H+ ANTIPORTER NHAC-LIKE C-TERMINAL DOMAIN-CONTAINING PROTEIN"/>
    <property type="match status" value="1"/>
</dbReference>
<feature type="domain" description="Na+/H+ antiporter NhaC-like C-terminal" evidence="7">
    <location>
        <begin position="182"/>
        <end position="475"/>
    </location>
</feature>
<feature type="transmembrane region" description="Helical" evidence="6">
    <location>
        <begin position="331"/>
        <end position="351"/>
    </location>
</feature>
<evidence type="ECO:0000256" key="4">
    <source>
        <dbReference type="ARBA" id="ARBA00022989"/>
    </source>
</evidence>